<dbReference type="Proteomes" id="UP000477070">
    <property type="component" value="Unassembled WGS sequence"/>
</dbReference>
<reference evidence="5" key="3">
    <citation type="submission" date="2018-04" db="EMBL/GenBank/DDBJ databases">
        <authorList>
            <person name="Sheh A."/>
            <person name="Shen Z."/>
            <person name="Mannion A.J."/>
            <person name="Fox J.G."/>
        </authorList>
    </citation>
    <scope>NUCLEOTIDE SEQUENCE</scope>
    <source>
        <strain evidence="5">MIT 97-6194</strain>
    </source>
</reference>
<dbReference type="PROSITE" id="PS00913">
    <property type="entry name" value="ADH_IRON_1"/>
    <property type="match status" value="1"/>
</dbReference>
<organism evidence="5 6">
    <name type="scientific">Helicobacter saguini</name>
    <dbReference type="NCBI Taxonomy" id="1548018"/>
    <lineage>
        <taxon>Bacteria</taxon>
        <taxon>Pseudomonadati</taxon>
        <taxon>Campylobacterota</taxon>
        <taxon>Epsilonproteobacteria</taxon>
        <taxon>Campylobacterales</taxon>
        <taxon>Helicobacteraceae</taxon>
        <taxon>Helicobacter</taxon>
    </lineage>
</organism>
<dbReference type="Pfam" id="PF25137">
    <property type="entry name" value="ADH_Fe_C"/>
    <property type="match status" value="2"/>
</dbReference>
<feature type="domain" description="Fe-containing alcohol dehydrogenase-like C-terminal" evidence="3">
    <location>
        <begin position="275"/>
        <end position="336"/>
    </location>
</feature>
<keyword evidence="6" id="KW-1185">Reference proteome</keyword>
<feature type="domain" description="Alcohol dehydrogenase iron-type/glycerol dehydrogenase GldA" evidence="2">
    <location>
        <begin position="8"/>
        <end position="182"/>
    </location>
</feature>
<dbReference type="GO" id="GO:0004022">
    <property type="term" value="F:alcohol dehydrogenase (NAD+) activity"/>
    <property type="evidence" value="ECO:0007669"/>
    <property type="project" value="TreeGrafter"/>
</dbReference>
<reference evidence="5 6" key="1">
    <citation type="journal article" date="2014" name="Genome Announc.">
        <title>Draft genome sequences of eight enterohepatic helicobacter species isolated from both laboratory and wild rodents.</title>
        <authorList>
            <person name="Sheh A."/>
            <person name="Shen Z."/>
            <person name="Fox J.G."/>
        </authorList>
    </citation>
    <scope>NUCLEOTIDE SEQUENCE [LARGE SCALE GENOMIC DNA]</scope>
    <source>
        <strain evidence="5 6">MIT 97-6194</strain>
    </source>
</reference>
<dbReference type="Proteomes" id="UP000029714">
    <property type="component" value="Unassembled WGS sequence"/>
</dbReference>
<evidence type="ECO:0000313" key="6">
    <source>
        <dbReference type="Proteomes" id="UP000029714"/>
    </source>
</evidence>
<sequence>MRFRYFNPVRIYFNVSFIDILKEKIKKDSMILTTNSFLDKAKALRKEINAKKILIIPPNPQLDFILQMWEQTRRFNDIVALGGGSVIDSAKAFCLQVSFAEFENLLKFGKLDSKDSKNKNSAHSKDCKNIESSIKKSDIYAIPTTSGSGSELTPWATIWDKKKNKKYSLHLDDLYCKCAIYDISLLTFMPRNLSIYTALDALSHSIESIWNKNANPISTQYACGAIKLILTNLPKLVKLLDSIESISLKGRLDSKKSSLNYKKLGNIESKINLYSKIYNKLKILRETIALASIYAALAFSNTKTALAHAISYPLSMKFDMPHGLACSFTLPLLLECLLSQDSMQNLESSSCISSQNVPDSIKSLESNSHFFSQNTQDSTQNLESNSYFATKKFIDSLDSKKAKILDSNIDSIKALKNAQKILKPYQKPLINLFKTLNISTDFKSYNITKADINEIFSSLNTRADNFLLDSNIVKNHILHRI</sequence>
<dbReference type="SUPFAM" id="SSF56796">
    <property type="entry name" value="Dehydroquinate synthase-like"/>
    <property type="match status" value="2"/>
</dbReference>
<keyword evidence="1" id="KW-0560">Oxidoreductase</keyword>
<dbReference type="EMBL" id="QBIU01000001">
    <property type="protein sequence ID" value="MWV69064.1"/>
    <property type="molecule type" value="Genomic_DNA"/>
</dbReference>
<evidence type="ECO:0000313" key="5">
    <source>
        <dbReference type="EMBL" id="TLD94014.1"/>
    </source>
</evidence>
<name>A0A347VV15_9HELI</name>
<protein>
    <submittedName>
        <fullName evidence="5">Iron-containing alcohol dehydrogenase</fullName>
    </submittedName>
</protein>
<reference evidence="4 7" key="4">
    <citation type="submission" date="2019-12" db="EMBL/GenBank/DDBJ databases">
        <title>Multi-Generational Helicobacter saguini Isolates.</title>
        <authorList>
            <person name="Mannion A."/>
            <person name="Shen Z."/>
            <person name="Fox J.G."/>
        </authorList>
    </citation>
    <scope>NUCLEOTIDE SEQUENCE [LARGE SCALE GENOMIC DNA]</scope>
    <source>
        <strain evidence="4">16-048</strain>
        <strain evidence="7">16-048 (F4)</strain>
    </source>
</reference>
<dbReference type="PANTHER" id="PTHR11496">
    <property type="entry name" value="ALCOHOL DEHYDROGENASE"/>
    <property type="match status" value="1"/>
</dbReference>
<comment type="caution">
    <text evidence="5">The sequence shown here is derived from an EMBL/GenBank/DDBJ whole genome shotgun (WGS) entry which is preliminary data.</text>
</comment>
<evidence type="ECO:0000313" key="4">
    <source>
        <dbReference type="EMBL" id="MWV69064.1"/>
    </source>
</evidence>
<evidence type="ECO:0000256" key="1">
    <source>
        <dbReference type="ARBA" id="ARBA00023002"/>
    </source>
</evidence>
<gene>
    <name evidence="4" type="ORF">DCO61_03265</name>
    <name evidence="5" type="ORF">LS64_007600</name>
</gene>
<dbReference type="InterPro" id="IPR039697">
    <property type="entry name" value="Alcohol_dehydrogenase_Fe"/>
</dbReference>
<dbReference type="InterPro" id="IPR001670">
    <property type="entry name" value="ADH_Fe/GldA"/>
</dbReference>
<dbReference type="InterPro" id="IPR018211">
    <property type="entry name" value="ADH_Fe_CS"/>
</dbReference>
<dbReference type="Pfam" id="PF00465">
    <property type="entry name" value="Fe-ADH"/>
    <property type="match status" value="1"/>
</dbReference>
<dbReference type="AlphaFoldDB" id="A0A347VV15"/>
<dbReference type="PANTHER" id="PTHR11496:SF83">
    <property type="entry name" value="HYDROXYACID-OXOACID TRANSHYDROGENASE, MITOCHONDRIAL"/>
    <property type="match status" value="1"/>
</dbReference>
<accession>A0A347VV15</accession>
<dbReference type="Gene3D" id="3.40.50.1970">
    <property type="match status" value="1"/>
</dbReference>
<dbReference type="RefSeq" id="WP_052062744.1">
    <property type="nucleotide sequence ID" value="NZ_JRMP02000011.1"/>
</dbReference>
<dbReference type="GO" id="GO:0046872">
    <property type="term" value="F:metal ion binding"/>
    <property type="evidence" value="ECO:0007669"/>
    <property type="project" value="InterPro"/>
</dbReference>
<evidence type="ECO:0000259" key="2">
    <source>
        <dbReference type="Pfam" id="PF00465"/>
    </source>
</evidence>
<proteinExistence type="predicted"/>
<dbReference type="Gene3D" id="1.20.1090.10">
    <property type="entry name" value="Dehydroquinate synthase-like - alpha domain"/>
    <property type="match status" value="1"/>
</dbReference>
<dbReference type="OrthoDB" id="9778433at2"/>
<dbReference type="EMBL" id="JRMP02000011">
    <property type="protein sequence ID" value="TLD94014.1"/>
    <property type="molecule type" value="Genomic_DNA"/>
</dbReference>
<dbReference type="InterPro" id="IPR056798">
    <property type="entry name" value="ADH_Fe_C"/>
</dbReference>
<evidence type="ECO:0000259" key="3">
    <source>
        <dbReference type="Pfam" id="PF25137"/>
    </source>
</evidence>
<feature type="domain" description="Fe-containing alcohol dehydrogenase-like C-terminal" evidence="3">
    <location>
        <begin position="195"/>
        <end position="238"/>
    </location>
</feature>
<evidence type="ECO:0000313" key="7">
    <source>
        <dbReference type="Proteomes" id="UP000477070"/>
    </source>
</evidence>
<reference evidence="5 6" key="2">
    <citation type="journal article" date="2016" name="Infect. Immun.">
        <title>Helicobacter saguini, a Novel Helicobacter Isolated from Cotton-Top Tamarins with Ulcerative Colitis, Has Proinflammatory Properties and Induces Typhlocolitis and Dysplasia in Gnotobiotic IL-10-/- Mice.</title>
        <authorList>
            <person name="Shen Z."/>
            <person name="Mannion A."/>
            <person name="Whary M.T."/>
            <person name="Muthupalani S."/>
            <person name="Sheh A."/>
            <person name="Feng Y."/>
            <person name="Gong G."/>
            <person name="Vandamme P."/>
            <person name="Holcombe H.R."/>
            <person name="Paster B.J."/>
            <person name="Fox J.G."/>
        </authorList>
    </citation>
    <scope>NUCLEOTIDE SEQUENCE [LARGE SCALE GENOMIC DNA]</scope>
    <source>
        <strain evidence="5 6">MIT 97-6194</strain>
    </source>
</reference>